<dbReference type="RefSeq" id="WP_218158968.1">
    <property type="nucleotide sequence ID" value="NZ_FOQY01000052.1"/>
</dbReference>
<organism evidence="1 2">
    <name type="scientific">Streptosporangium canum</name>
    <dbReference type="NCBI Taxonomy" id="324952"/>
    <lineage>
        <taxon>Bacteria</taxon>
        <taxon>Bacillati</taxon>
        <taxon>Actinomycetota</taxon>
        <taxon>Actinomycetes</taxon>
        <taxon>Streptosporangiales</taxon>
        <taxon>Streptosporangiaceae</taxon>
        <taxon>Streptosporangium</taxon>
    </lineage>
</organism>
<dbReference type="Proteomes" id="UP000199111">
    <property type="component" value="Unassembled WGS sequence"/>
</dbReference>
<accession>A0A1I4ER41</accession>
<keyword evidence="2" id="KW-1185">Reference proteome</keyword>
<sequence>MVPISYAVKRTQHAYGLAAYKAKVPSPEIQTSLLNLLLFFVRDHLGCVAEAAHVTRWSHVAVVPSTRGRPGEHPLRALLGNRTGLPWVGLSVNQDIPSHVRELRKDRFSVLDGDLGGGHVLLLDDTWTTGSRVQSVAYALKRAGAERVAVVVLGRHANPEWDGWNPILRAIKDHPFRLDSCLVHKH</sequence>
<evidence type="ECO:0000313" key="2">
    <source>
        <dbReference type="Proteomes" id="UP000199111"/>
    </source>
</evidence>
<dbReference type="SUPFAM" id="SSF53271">
    <property type="entry name" value="PRTase-like"/>
    <property type="match status" value="1"/>
</dbReference>
<dbReference type="CDD" id="cd06223">
    <property type="entry name" value="PRTases_typeI"/>
    <property type="match status" value="1"/>
</dbReference>
<dbReference type="InterPro" id="IPR029057">
    <property type="entry name" value="PRTase-like"/>
</dbReference>
<reference evidence="2" key="1">
    <citation type="submission" date="2016-10" db="EMBL/GenBank/DDBJ databases">
        <authorList>
            <person name="Varghese N."/>
            <person name="Submissions S."/>
        </authorList>
    </citation>
    <scope>NUCLEOTIDE SEQUENCE [LARGE SCALE GENOMIC DNA]</scope>
    <source>
        <strain evidence="2">CGMCC 4.2126</strain>
    </source>
</reference>
<evidence type="ECO:0008006" key="3">
    <source>
        <dbReference type="Google" id="ProtNLM"/>
    </source>
</evidence>
<dbReference type="GeneID" id="96304285"/>
<gene>
    <name evidence="1" type="ORF">SAMN05216275_15229</name>
</gene>
<protein>
    <recommendedName>
        <fullName evidence="3">Phosphoribosyl transferase domain-containing protein</fullName>
    </recommendedName>
</protein>
<dbReference type="EMBL" id="FOQY01000052">
    <property type="protein sequence ID" value="SFL08212.1"/>
    <property type="molecule type" value="Genomic_DNA"/>
</dbReference>
<proteinExistence type="predicted"/>
<name>A0A1I4ER41_9ACTN</name>
<dbReference type="InterPro" id="IPR000836">
    <property type="entry name" value="PRTase_dom"/>
</dbReference>
<dbReference type="Gene3D" id="3.40.50.2020">
    <property type="match status" value="1"/>
</dbReference>
<dbReference type="AlphaFoldDB" id="A0A1I4ER41"/>
<evidence type="ECO:0000313" key="1">
    <source>
        <dbReference type="EMBL" id="SFL08212.1"/>
    </source>
</evidence>